<reference evidence="3 4" key="1">
    <citation type="submission" date="2020-08" db="EMBL/GenBank/DDBJ databases">
        <title>Sequencing the genomes of 1000 actinobacteria strains.</title>
        <authorList>
            <person name="Klenk H.-P."/>
        </authorList>
    </citation>
    <scope>NUCLEOTIDE SEQUENCE [LARGE SCALE GENOMIC DNA]</scope>
    <source>
        <strain evidence="3 4">DSM 22826</strain>
    </source>
</reference>
<name>A0A839QM92_9MICC</name>
<dbReference type="Proteomes" id="UP000523000">
    <property type="component" value="Unassembled WGS sequence"/>
</dbReference>
<comment type="similarity">
    <text evidence="1">Belongs to the DprA/Smf family.</text>
</comment>
<dbReference type="InterPro" id="IPR003488">
    <property type="entry name" value="DprA"/>
</dbReference>
<dbReference type="Pfam" id="PF02481">
    <property type="entry name" value="DNA_processg_A"/>
    <property type="match status" value="1"/>
</dbReference>
<dbReference type="AlphaFoldDB" id="A0A839QM92"/>
<dbReference type="PANTHER" id="PTHR43022:SF1">
    <property type="entry name" value="PROTEIN SMF"/>
    <property type="match status" value="1"/>
</dbReference>
<dbReference type="Gene3D" id="3.40.50.450">
    <property type="match status" value="1"/>
</dbReference>
<sequence>MTKTKPAFKPTQIARAGLSKIIEPNDPTGSALVAIAGPIEAYRIITTYTGTTPPTEQQQVSEFLDDTETPRADRKLDAGLERWKARAALADPAHDLDTMALLGGGMLTPEDEEWPEQFDALGPAAPLALWWRGNGNVGILSHPERLLAVVGSRDATEYGRQVTSDIVSGVVGRGITVLSGGAYGIDACAHAAALDAGRLGVEDGVPAFPPTIAVMAGGLDRYYPEGNTELLRSIQRAALIIAEVAPGTTPTRWRFLARNRVIAALCAGTLVTEARWRSGALSTARHAAGIGRELGAVPGSIYSANSAGCHRLLREAAAIPVTDAAEALELIKVSAPATSGGTADEDIRDYDGLNVQDLLLLDALPNNRPRSPDELAATAGLGIGAVLGGLSRLAGRGLARSTGEAWSRAYPG</sequence>
<gene>
    <name evidence="3" type="ORF">E9229_003606</name>
</gene>
<evidence type="ECO:0000256" key="1">
    <source>
        <dbReference type="ARBA" id="ARBA00006525"/>
    </source>
</evidence>
<evidence type="ECO:0000313" key="3">
    <source>
        <dbReference type="EMBL" id="MBB2997359.1"/>
    </source>
</evidence>
<dbReference type="GO" id="GO:0009294">
    <property type="term" value="P:DNA-mediated transformation"/>
    <property type="evidence" value="ECO:0007669"/>
    <property type="project" value="InterPro"/>
</dbReference>
<evidence type="ECO:0000313" key="4">
    <source>
        <dbReference type="Proteomes" id="UP000523000"/>
    </source>
</evidence>
<dbReference type="SUPFAM" id="SSF102405">
    <property type="entry name" value="MCP/YpsA-like"/>
    <property type="match status" value="1"/>
</dbReference>
<proteinExistence type="inferred from homology"/>
<feature type="domain" description="Smf/DprA SLOG" evidence="2">
    <location>
        <begin position="106"/>
        <end position="330"/>
    </location>
</feature>
<dbReference type="InterPro" id="IPR057666">
    <property type="entry name" value="DrpA_SLOG"/>
</dbReference>
<dbReference type="PANTHER" id="PTHR43022">
    <property type="entry name" value="PROTEIN SMF"/>
    <property type="match status" value="1"/>
</dbReference>
<accession>A0A839QM92</accession>
<evidence type="ECO:0000259" key="2">
    <source>
        <dbReference type="Pfam" id="PF02481"/>
    </source>
</evidence>
<protein>
    <submittedName>
        <fullName evidence="3">DNA processing protein</fullName>
    </submittedName>
</protein>
<organism evidence="3 4">
    <name type="scientific">Paeniglutamicibacter cryotolerans</name>
    <dbReference type="NCBI Taxonomy" id="670079"/>
    <lineage>
        <taxon>Bacteria</taxon>
        <taxon>Bacillati</taxon>
        <taxon>Actinomycetota</taxon>
        <taxon>Actinomycetes</taxon>
        <taxon>Micrococcales</taxon>
        <taxon>Micrococcaceae</taxon>
        <taxon>Paeniglutamicibacter</taxon>
    </lineage>
</organism>
<dbReference type="RefSeq" id="WP_183512909.1">
    <property type="nucleotide sequence ID" value="NZ_BAABGK010000018.1"/>
</dbReference>
<keyword evidence="4" id="KW-1185">Reference proteome</keyword>
<dbReference type="EMBL" id="JACHVS010000002">
    <property type="protein sequence ID" value="MBB2997359.1"/>
    <property type="molecule type" value="Genomic_DNA"/>
</dbReference>
<comment type="caution">
    <text evidence="3">The sequence shown here is derived from an EMBL/GenBank/DDBJ whole genome shotgun (WGS) entry which is preliminary data.</text>
</comment>